<accession>A0A928ZSX7</accession>
<organism evidence="2 3">
    <name type="scientific">Leptolyngbya cf. ectocarpi LEGE 11479</name>
    <dbReference type="NCBI Taxonomy" id="1828722"/>
    <lineage>
        <taxon>Bacteria</taxon>
        <taxon>Bacillati</taxon>
        <taxon>Cyanobacteriota</taxon>
        <taxon>Cyanophyceae</taxon>
        <taxon>Leptolyngbyales</taxon>
        <taxon>Leptolyngbyaceae</taxon>
        <taxon>Leptolyngbya group</taxon>
        <taxon>Leptolyngbya</taxon>
    </lineage>
</organism>
<reference evidence="2" key="1">
    <citation type="submission" date="2020-10" db="EMBL/GenBank/DDBJ databases">
        <authorList>
            <person name="Castelo-Branco R."/>
            <person name="Eusebio N."/>
            <person name="Adriana R."/>
            <person name="Vieira A."/>
            <person name="Brugerolle De Fraissinette N."/>
            <person name="Rezende De Castro R."/>
            <person name="Schneider M.P."/>
            <person name="Vasconcelos V."/>
            <person name="Leao P.N."/>
        </authorList>
    </citation>
    <scope>NUCLEOTIDE SEQUENCE</scope>
    <source>
        <strain evidence="2">LEGE 11479</strain>
    </source>
</reference>
<keyword evidence="2" id="KW-0540">Nuclease</keyword>
<keyword evidence="2" id="KW-0255">Endonuclease</keyword>
<dbReference type="Pfam" id="PF05685">
    <property type="entry name" value="Uma2"/>
    <property type="match status" value="1"/>
</dbReference>
<gene>
    <name evidence="2" type="ORF">IQ260_04875</name>
</gene>
<dbReference type="SUPFAM" id="SSF52980">
    <property type="entry name" value="Restriction endonuclease-like"/>
    <property type="match status" value="1"/>
</dbReference>
<dbReference type="InterPro" id="IPR012296">
    <property type="entry name" value="Nuclease_put_TT1808"/>
</dbReference>
<evidence type="ECO:0000259" key="1">
    <source>
        <dbReference type="Pfam" id="PF05685"/>
    </source>
</evidence>
<dbReference type="RefSeq" id="WP_193991391.1">
    <property type="nucleotide sequence ID" value="NZ_JADEXP010000024.1"/>
</dbReference>
<proteinExistence type="predicted"/>
<evidence type="ECO:0000313" key="2">
    <source>
        <dbReference type="EMBL" id="MBE9065981.1"/>
    </source>
</evidence>
<dbReference type="GO" id="GO:0004519">
    <property type="term" value="F:endonuclease activity"/>
    <property type="evidence" value="ECO:0007669"/>
    <property type="project" value="UniProtKB-KW"/>
</dbReference>
<dbReference type="CDD" id="cd06260">
    <property type="entry name" value="DUF820-like"/>
    <property type="match status" value="1"/>
</dbReference>
<dbReference type="PANTHER" id="PTHR34107">
    <property type="entry name" value="SLL0198 PROTEIN-RELATED"/>
    <property type="match status" value="1"/>
</dbReference>
<feature type="domain" description="Putative restriction endonuclease" evidence="1">
    <location>
        <begin position="18"/>
        <end position="185"/>
    </location>
</feature>
<dbReference type="InterPro" id="IPR008538">
    <property type="entry name" value="Uma2"/>
</dbReference>
<protein>
    <submittedName>
        <fullName evidence="2">Uma2 family endonuclease</fullName>
    </submittedName>
</protein>
<dbReference type="AlphaFoldDB" id="A0A928ZSX7"/>
<sequence>MVALTLNMKAAALALDDDQFYRLCQANRDLRLERTAKGNLLIMPPTGWETGNRNLKISQQLANWADQDGSGLGFDSSTGFRLANGAVRSPDVAWVRRERIEHLNPAPDKFLPLCPDFVIELRSASDSLSTLQKKMEEYVANGLQLGWLINPQDKQVEIYYPDGEVSLLNRPDTLRGEAVLPDFILVITWLWTR</sequence>
<comment type="caution">
    <text evidence="2">The sequence shown here is derived from an EMBL/GenBank/DDBJ whole genome shotgun (WGS) entry which is preliminary data.</text>
</comment>
<dbReference type="Gene3D" id="3.90.1570.10">
    <property type="entry name" value="tt1808, chain A"/>
    <property type="match status" value="1"/>
</dbReference>
<keyword evidence="3" id="KW-1185">Reference proteome</keyword>
<keyword evidence="2" id="KW-0378">Hydrolase</keyword>
<dbReference type="PANTHER" id="PTHR34107:SF7">
    <property type="entry name" value="SLR2092 PROTEIN"/>
    <property type="match status" value="1"/>
</dbReference>
<dbReference type="EMBL" id="JADEXP010000024">
    <property type="protein sequence ID" value="MBE9065981.1"/>
    <property type="molecule type" value="Genomic_DNA"/>
</dbReference>
<name>A0A928ZSX7_LEPEC</name>
<dbReference type="Proteomes" id="UP000615026">
    <property type="component" value="Unassembled WGS sequence"/>
</dbReference>
<evidence type="ECO:0000313" key="3">
    <source>
        <dbReference type="Proteomes" id="UP000615026"/>
    </source>
</evidence>
<dbReference type="InterPro" id="IPR011335">
    <property type="entry name" value="Restrct_endonuc-II-like"/>
</dbReference>